<evidence type="ECO:0000313" key="1">
    <source>
        <dbReference type="EMBL" id="GAI52816.1"/>
    </source>
</evidence>
<reference evidence="1" key="1">
    <citation type="journal article" date="2014" name="Front. Microbiol.">
        <title>High frequency of phylogenetically diverse reductive dehalogenase-homologous genes in deep subseafloor sedimentary metagenomes.</title>
        <authorList>
            <person name="Kawai M."/>
            <person name="Futagami T."/>
            <person name="Toyoda A."/>
            <person name="Takaki Y."/>
            <person name="Nishi S."/>
            <person name="Hori S."/>
            <person name="Arai W."/>
            <person name="Tsubouchi T."/>
            <person name="Morono Y."/>
            <person name="Uchiyama I."/>
            <person name="Ito T."/>
            <person name="Fujiyama A."/>
            <person name="Inagaki F."/>
            <person name="Takami H."/>
        </authorList>
    </citation>
    <scope>NUCLEOTIDE SEQUENCE</scope>
    <source>
        <strain evidence="1">Expedition CK06-06</strain>
    </source>
</reference>
<organism evidence="1">
    <name type="scientific">marine sediment metagenome</name>
    <dbReference type="NCBI Taxonomy" id="412755"/>
    <lineage>
        <taxon>unclassified sequences</taxon>
        <taxon>metagenomes</taxon>
        <taxon>ecological metagenomes</taxon>
    </lineage>
</organism>
<proteinExistence type="predicted"/>
<feature type="non-terminal residue" evidence="1">
    <location>
        <position position="144"/>
    </location>
</feature>
<sequence>AGQSIQQIDPAVLKIPSAQLFYGLAENYYYHAQSLAPAEDADFSNIWFWDSAGQRLVREKVNKSYFNELMVMRVCEWALKADAGFGQAIGLWLAAYFKAESADFDMPNYFGPGHADATVYATTAGAEYLHQALARAIKDENAYV</sequence>
<gene>
    <name evidence="1" type="ORF">S06H3_62965</name>
</gene>
<accession>X1QDB1</accession>
<dbReference type="AlphaFoldDB" id="X1QDB1"/>
<dbReference type="EMBL" id="BARV01041660">
    <property type="protein sequence ID" value="GAI52816.1"/>
    <property type="molecule type" value="Genomic_DNA"/>
</dbReference>
<feature type="non-terminal residue" evidence="1">
    <location>
        <position position="1"/>
    </location>
</feature>
<comment type="caution">
    <text evidence="1">The sequence shown here is derived from an EMBL/GenBank/DDBJ whole genome shotgun (WGS) entry which is preliminary data.</text>
</comment>
<name>X1QDB1_9ZZZZ</name>
<protein>
    <submittedName>
        <fullName evidence="1">Uncharacterized protein</fullName>
    </submittedName>
</protein>